<dbReference type="STRING" id="89524.SAMN05444370_1478"/>
<accession>A0A1H4GAV5</accession>
<keyword evidence="2" id="KW-0472">Membrane</keyword>
<feature type="transmembrane region" description="Helical" evidence="2">
    <location>
        <begin position="6"/>
        <end position="31"/>
    </location>
</feature>
<name>A0A1H4GAV5_9RHOB</name>
<dbReference type="EMBL" id="FNQM01000047">
    <property type="protein sequence ID" value="SEB06694.1"/>
    <property type="molecule type" value="Genomic_DNA"/>
</dbReference>
<proteinExistence type="predicted"/>
<evidence type="ECO:0000313" key="4">
    <source>
        <dbReference type="Proteomes" id="UP000198703"/>
    </source>
</evidence>
<dbReference type="PROSITE" id="PS51257">
    <property type="entry name" value="PROKAR_LIPOPROTEIN"/>
    <property type="match status" value="1"/>
</dbReference>
<evidence type="ECO:0000313" key="3">
    <source>
        <dbReference type="EMBL" id="SEB06694.1"/>
    </source>
</evidence>
<evidence type="ECO:0008006" key="5">
    <source>
        <dbReference type="Google" id="ProtNLM"/>
    </source>
</evidence>
<evidence type="ECO:0000256" key="2">
    <source>
        <dbReference type="SAM" id="Phobius"/>
    </source>
</evidence>
<organism evidence="3 4">
    <name type="scientific">Rubrimonas cliftonensis</name>
    <dbReference type="NCBI Taxonomy" id="89524"/>
    <lineage>
        <taxon>Bacteria</taxon>
        <taxon>Pseudomonadati</taxon>
        <taxon>Pseudomonadota</taxon>
        <taxon>Alphaproteobacteria</taxon>
        <taxon>Rhodobacterales</taxon>
        <taxon>Paracoccaceae</taxon>
        <taxon>Rubrimonas</taxon>
    </lineage>
</organism>
<reference evidence="3" key="1">
    <citation type="submission" date="2016-10" db="EMBL/GenBank/DDBJ databases">
        <authorList>
            <person name="de Groot N.N."/>
        </authorList>
    </citation>
    <scope>NUCLEOTIDE SEQUENCE [LARGE SCALE GENOMIC DNA]</scope>
    <source>
        <strain evidence="3">DSM 15345</strain>
    </source>
</reference>
<sequence length="60" mass="5787">MILRLAANAAVHAVGGAVMGVTVVMAACTLAQTAARGFKRSGAAPGPANPRSGGGRNDPA</sequence>
<gene>
    <name evidence="3" type="ORF">SAMN05444370_1478</name>
</gene>
<keyword evidence="4" id="KW-1185">Reference proteome</keyword>
<dbReference type="Proteomes" id="UP000198703">
    <property type="component" value="Unassembled WGS sequence"/>
</dbReference>
<keyword evidence="2" id="KW-0812">Transmembrane</keyword>
<dbReference type="AlphaFoldDB" id="A0A1H4GAV5"/>
<feature type="region of interest" description="Disordered" evidence="1">
    <location>
        <begin position="38"/>
        <end position="60"/>
    </location>
</feature>
<protein>
    <recommendedName>
        <fullName evidence="5">Lipoprotein</fullName>
    </recommendedName>
</protein>
<evidence type="ECO:0000256" key="1">
    <source>
        <dbReference type="SAM" id="MobiDB-lite"/>
    </source>
</evidence>
<keyword evidence="2" id="KW-1133">Transmembrane helix</keyword>